<dbReference type="InParanoid" id="E3M1R5"/>
<feature type="transmembrane region" description="Helical" evidence="1">
    <location>
        <begin position="276"/>
        <end position="295"/>
    </location>
</feature>
<evidence type="ECO:0000313" key="3">
    <source>
        <dbReference type="Proteomes" id="UP000008281"/>
    </source>
</evidence>
<dbReference type="eggNOG" id="ENOG502TJGN">
    <property type="taxonomic scope" value="Eukaryota"/>
</dbReference>
<dbReference type="PANTHER" id="PTHR45830:SF3">
    <property type="entry name" value="G PROTEIN-COUPLED RECEPTOR-RELATED"/>
    <property type="match status" value="1"/>
</dbReference>
<dbReference type="EMBL" id="DS268421">
    <property type="protein sequence ID" value="EFO89021.1"/>
    <property type="molecule type" value="Genomic_DNA"/>
</dbReference>
<organism evidence="3">
    <name type="scientific">Caenorhabditis remanei</name>
    <name type="common">Caenorhabditis vulgaris</name>
    <dbReference type="NCBI Taxonomy" id="31234"/>
    <lineage>
        <taxon>Eukaryota</taxon>
        <taxon>Metazoa</taxon>
        <taxon>Ecdysozoa</taxon>
        <taxon>Nematoda</taxon>
        <taxon>Chromadorea</taxon>
        <taxon>Rhabditida</taxon>
        <taxon>Rhabditina</taxon>
        <taxon>Rhabditomorpha</taxon>
        <taxon>Rhabditoidea</taxon>
        <taxon>Rhabditidae</taxon>
        <taxon>Peloderinae</taxon>
        <taxon>Caenorhabditis</taxon>
    </lineage>
</organism>
<gene>
    <name evidence="2" type="ORF">CRE_06604</name>
</gene>
<reference evidence="2" key="1">
    <citation type="submission" date="2007-07" db="EMBL/GenBank/DDBJ databases">
        <title>PCAP assembly of the Caenorhabditis remanei genome.</title>
        <authorList>
            <consortium name="The Caenorhabditis remanei Sequencing Consortium"/>
            <person name="Wilson R.K."/>
        </authorList>
    </citation>
    <scope>NUCLEOTIDE SEQUENCE [LARGE SCALE GENOMIC DNA]</scope>
    <source>
        <strain evidence="2">PB4641</strain>
    </source>
</reference>
<keyword evidence="1" id="KW-1133">Transmembrane helix</keyword>
<accession>E3M1R5</accession>
<dbReference type="HOGENOM" id="CLU_067919_1_0_1"/>
<keyword evidence="1" id="KW-0472">Membrane</keyword>
<dbReference type="PANTHER" id="PTHR45830">
    <property type="entry name" value="SERPENTINE RECEPTOR, CLASS I"/>
    <property type="match status" value="1"/>
</dbReference>
<dbReference type="Pfam" id="PF10327">
    <property type="entry name" value="7TM_GPCR_Sri"/>
    <property type="match status" value="1"/>
</dbReference>
<proteinExistence type="predicted"/>
<dbReference type="Proteomes" id="UP000008281">
    <property type="component" value="Unassembled WGS sequence"/>
</dbReference>
<name>E3M1R5_CAERE</name>
<dbReference type="OMA" id="CTITDTH"/>
<evidence type="ECO:0000256" key="1">
    <source>
        <dbReference type="SAM" id="Phobius"/>
    </source>
</evidence>
<feature type="transmembrane region" description="Helical" evidence="1">
    <location>
        <begin position="89"/>
        <end position="112"/>
    </location>
</feature>
<keyword evidence="3" id="KW-1185">Reference proteome</keyword>
<dbReference type="InterPro" id="IPR019429">
    <property type="entry name" value="7TM_GPCR_serpentine_rcpt_Sri"/>
</dbReference>
<feature type="transmembrane region" description="Helical" evidence="1">
    <location>
        <begin position="190"/>
        <end position="216"/>
    </location>
</feature>
<keyword evidence="1" id="KW-0812">Transmembrane</keyword>
<feature type="transmembrane region" description="Helical" evidence="1">
    <location>
        <begin position="12"/>
        <end position="32"/>
    </location>
</feature>
<feature type="transmembrane region" description="Helical" evidence="1">
    <location>
        <begin position="133"/>
        <end position="152"/>
    </location>
</feature>
<sequence length="309" mass="36722">MIDFSVPNWLINYYHVVGLTSAILNSFGLYLLMFQCEKLGNFRYFLLVYQIVCFLTDIHVTFLMQPIPLYPIFAGFTVGVFGEWFNIPAHYSMIIVMFLIVTQLEFLVICFEKKHQAISASLDTFRINKSLEFFGYFLSVFCNFVMCIWFHLERLTKEDQWNLIRTNHKEYLESFQIISHFEIYVKTSSFIMLMIFTLCEGVFLVFLFFICIIHILRMMVLLKTKISAINYQKHKEAVQSLMVQLATATFCLTPPCLLMIFIMFELEKGQLLTEMCIMWFSLHSSLNMISLFLFFPPYRNFIFRKRFII</sequence>
<feature type="transmembrane region" description="Helical" evidence="1">
    <location>
        <begin position="237"/>
        <end position="264"/>
    </location>
</feature>
<evidence type="ECO:0000313" key="2">
    <source>
        <dbReference type="EMBL" id="EFO89021.1"/>
    </source>
</evidence>
<dbReference type="AlphaFoldDB" id="E3M1R5"/>
<protein>
    <submittedName>
        <fullName evidence="2">Uncharacterized protein</fullName>
    </submittedName>
</protein>
<feature type="transmembrane region" description="Helical" evidence="1">
    <location>
        <begin position="44"/>
        <end position="69"/>
    </location>
</feature>